<accession>A0A6B0S6E9</accession>
<keyword evidence="3" id="KW-1185">Reference proteome</keyword>
<reference evidence="2" key="1">
    <citation type="submission" date="2019-10" db="EMBL/GenBank/DDBJ databases">
        <title>The sequence and de novo assembly of the wild yak genome.</title>
        <authorList>
            <person name="Liu Y."/>
        </authorList>
    </citation>
    <scope>NUCLEOTIDE SEQUENCE [LARGE SCALE GENOMIC DNA]</scope>
    <source>
        <strain evidence="2">WY2019</strain>
    </source>
</reference>
<dbReference type="EMBL" id="VBQZ03000165">
    <property type="protein sequence ID" value="MXQ96487.1"/>
    <property type="molecule type" value="Genomic_DNA"/>
</dbReference>
<gene>
    <name evidence="2" type="ORF">E5288_WYG002740</name>
</gene>
<feature type="compositionally biased region" description="Basic and acidic residues" evidence="1">
    <location>
        <begin position="202"/>
        <end position="215"/>
    </location>
</feature>
<proteinExistence type="predicted"/>
<evidence type="ECO:0000313" key="2">
    <source>
        <dbReference type="EMBL" id="MXQ96487.1"/>
    </source>
</evidence>
<evidence type="ECO:0000256" key="1">
    <source>
        <dbReference type="SAM" id="MobiDB-lite"/>
    </source>
</evidence>
<feature type="compositionally biased region" description="Low complexity" evidence="1">
    <location>
        <begin position="167"/>
        <end position="178"/>
    </location>
</feature>
<sequence length="215" mass="23804">MLTSNWDGTRVRWSSPCQGGRTADARGTTDTGLPAAQMVGTGLQSRRAEHAEGMDPSPAPEDVTKHNDGRPTPGSEVQPHPRTGQGRLRRSCGKTWNPEFLALKSPLDTQSRCSVKIRTVTSGNLVLWSQAQTERGRRFRRLRRPRSLTQGRPASLLRGRRGDEPLGVRSRGLGSLRSPSTLLHREDISRRDRMETFVSSTAREKSADEARDGPE</sequence>
<evidence type="ECO:0000313" key="3">
    <source>
        <dbReference type="Proteomes" id="UP000322234"/>
    </source>
</evidence>
<feature type="region of interest" description="Disordered" evidence="1">
    <location>
        <begin position="1"/>
        <end position="92"/>
    </location>
</feature>
<comment type="caution">
    <text evidence="2">The sequence shown here is derived from an EMBL/GenBank/DDBJ whole genome shotgun (WGS) entry which is preliminary data.</text>
</comment>
<feature type="compositionally biased region" description="Basic and acidic residues" evidence="1">
    <location>
        <begin position="183"/>
        <end position="195"/>
    </location>
</feature>
<protein>
    <submittedName>
        <fullName evidence="2">Uncharacterized protein</fullName>
    </submittedName>
</protein>
<organism evidence="2 3">
    <name type="scientific">Bos mutus</name>
    <name type="common">wild yak</name>
    <dbReference type="NCBI Taxonomy" id="72004"/>
    <lineage>
        <taxon>Eukaryota</taxon>
        <taxon>Metazoa</taxon>
        <taxon>Chordata</taxon>
        <taxon>Craniata</taxon>
        <taxon>Vertebrata</taxon>
        <taxon>Euteleostomi</taxon>
        <taxon>Mammalia</taxon>
        <taxon>Eutheria</taxon>
        <taxon>Laurasiatheria</taxon>
        <taxon>Artiodactyla</taxon>
        <taxon>Ruminantia</taxon>
        <taxon>Pecora</taxon>
        <taxon>Bovidae</taxon>
        <taxon>Bovinae</taxon>
        <taxon>Bos</taxon>
    </lineage>
</organism>
<name>A0A6B0S6E9_9CETA</name>
<feature type="region of interest" description="Disordered" evidence="1">
    <location>
        <begin position="142"/>
        <end position="215"/>
    </location>
</feature>
<dbReference type="AlphaFoldDB" id="A0A6B0S6E9"/>
<dbReference type="Proteomes" id="UP000322234">
    <property type="component" value="Unassembled WGS sequence"/>
</dbReference>